<organism evidence="2 3">
    <name type="scientific">Aspergillus transmontanensis</name>
    <dbReference type="NCBI Taxonomy" id="1034304"/>
    <lineage>
        <taxon>Eukaryota</taxon>
        <taxon>Fungi</taxon>
        <taxon>Dikarya</taxon>
        <taxon>Ascomycota</taxon>
        <taxon>Pezizomycotina</taxon>
        <taxon>Eurotiomycetes</taxon>
        <taxon>Eurotiomycetidae</taxon>
        <taxon>Eurotiales</taxon>
        <taxon>Aspergillaceae</taxon>
        <taxon>Aspergillus</taxon>
        <taxon>Aspergillus subgen. Circumdati</taxon>
    </lineage>
</organism>
<evidence type="ECO:0000256" key="1">
    <source>
        <dbReference type="SAM" id="MobiDB-lite"/>
    </source>
</evidence>
<dbReference type="AlphaFoldDB" id="A0A5N6VSP7"/>
<dbReference type="Proteomes" id="UP000325433">
    <property type="component" value="Unassembled WGS sequence"/>
</dbReference>
<keyword evidence="3" id="KW-1185">Reference proteome</keyword>
<evidence type="ECO:0000313" key="2">
    <source>
        <dbReference type="EMBL" id="KAE8310150.1"/>
    </source>
</evidence>
<proteinExistence type="predicted"/>
<sequence length="55" mass="6437">MKKNKNKKQGRSETDDECGSILLERETPPGACSLVARWRYHERNTPKDNIIPRRI</sequence>
<gene>
    <name evidence="2" type="ORF">BDV41DRAFT_545902</name>
</gene>
<feature type="region of interest" description="Disordered" evidence="1">
    <location>
        <begin position="1"/>
        <end position="23"/>
    </location>
</feature>
<protein>
    <submittedName>
        <fullName evidence="2">Uncharacterized protein</fullName>
    </submittedName>
</protein>
<dbReference type="EMBL" id="ML738357">
    <property type="protein sequence ID" value="KAE8310150.1"/>
    <property type="molecule type" value="Genomic_DNA"/>
</dbReference>
<name>A0A5N6VSP7_9EURO</name>
<reference evidence="3" key="1">
    <citation type="submission" date="2019-04" db="EMBL/GenBank/DDBJ databases">
        <title>Friends and foes A comparative genomics studyof 23 Aspergillus species from section Flavi.</title>
        <authorList>
            <consortium name="DOE Joint Genome Institute"/>
            <person name="Kjaerbolling I."/>
            <person name="Vesth T."/>
            <person name="Frisvad J.C."/>
            <person name="Nybo J.L."/>
            <person name="Theobald S."/>
            <person name="Kildgaard S."/>
            <person name="Isbrandt T."/>
            <person name="Kuo A."/>
            <person name="Sato A."/>
            <person name="Lyhne E.K."/>
            <person name="Kogle M.E."/>
            <person name="Wiebenga A."/>
            <person name="Kun R.S."/>
            <person name="Lubbers R.J."/>
            <person name="Makela M.R."/>
            <person name="Barry K."/>
            <person name="Chovatia M."/>
            <person name="Clum A."/>
            <person name="Daum C."/>
            <person name="Haridas S."/>
            <person name="He G."/>
            <person name="LaButti K."/>
            <person name="Lipzen A."/>
            <person name="Mondo S."/>
            <person name="Riley R."/>
            <person name="Salamov A."/>
            <person name="Simmons B.A."/>
            <person name="Magnuson J.K."/>
            <person name="Henrissat B."/>
            <person name="Mortensen U.H."/>
            <person name="Larsen T.O."/>
            <person name="Devries R.P."/>
            <person name="Grigoriev I.V."/>
            <person name="Machida M."/>
            <person name="Baker S.E."/>
            <person name="Andersen M.R."/>
        </authorList>
    </citation>
    <scope>NUCLEOTIDE SEQUENCE [LARGE SCALE GENOMIC DNA]</scope>
    <source>
        <strain evidence="3">CBS 130015</strain>
    </source>
</reference>
<evidence type="ECO:0000313" key="3">
    <source>
        <dbReference type="Proteomes" id="UP000325433"/>
    </source>
</evidence>
<accession>A0A5N6VSP7</accession>